<reference evidence="3 4" key="1">
    <citation type="submission" date="2020-07" db="EMBL/GenBank/DDBJ databases">
        <title>Sequencing the genomes of 1000 actinobacteria strains.</title>
        <authorList>
            <person name="Klenk H.-P."/>
        </authorList>
    </citation>
    <scope>NUCLEOTIDE SEQUENCE [LARGE SCALE GENOMIC DNA]</scope>
    <source>
        <strain evidence="3 4">DSM 22083</strain>
    </source>
</reference>
<evidence type="ECO:0000256" key="1">
    <source>
        <dbReference type="SAM" id="MobiDB-lite"/>
    </source>
</evidence>
<gene>
    <name evidence="3" type="ORF">BKA15_004873</name>
</gene>
<feature type="domain" description="Transglutaminase-like" evidence="2">
    <location>
        <begin position="77"/>
        <end position="141"/>
    </location>
</feature>
<dbReference type="Gene3D" id="3.10.620.30">
    <property type="match status" value="1"/>
</dbReference>
<protein>
    <recommendedName>
        <fullName evidence="2">Transglutaminase-like domain-containing protein</fullName>
    </recommendedName>
</protein>
<dbReference type="AlphaFoldDB" id="A0A7Y9LB56"/>
<proteinExistence type="predicted"/>
<dbReference type="RefSeq" id="WP_179755110.1">
    <property type="nucleotide sequence ID" value="NZ_JACCBU010000001.1"/>
</dbReference>
<evidence type="ECO:0000313" key="3">
    <source>
        <dbReference type="EMBL" id="NYE73544.1"/>
    </source>
</evidence>
<evidence type="ECO:0000313" key="4">
    <source>
        <dbReference type="Proteomes" id="UP000569914"/>
    </source>
</evidence>
<dbReference type="Pfam" id="PF01841">
    <property type="entry name" value="Transglut_core"/>
    <property type="match status" value="1"/>
</dbReference>
<dbReference type="InterPro" id="IPR038765">
    <property type="entry name" value="Papain-like_cys_pep_sf"/>
</dbReference>
<dbReference type="EMBL" id="JACCBU010000001">
    <property type="protein sequence ID" value="NYE73544.1"/>
    <property type="molecule type" value="Genomic_DNA"/>
</dbReference>
<organism evidence="3 4">
    <name type="scientific">Microlunatus parietis</name>
    <dbReference type="NCBI Taxonomy" id="682979"/>
    <lineage>
        <taxon>Bacteria</taxon>
        <taxon>Bacillati</taxon>
        <taxon>Actinomycetota</taxon>
        <taxon>Actinomycetes</taxon>
        <taxon>Propionibacteriales</taxon>
        <taxon>Propionibacteriaceae</taxon>
        <taxon>Microlunatus</taxon>
    </lineage>
</organism>
<sequence length="296" mass="32795">MRFERHSRYSDPGRYARLLGAVRPELPEVCAVARNVIAHYRYARVPLPESTNGDINARWLSRILELDQARHPTPLTEPRAEAERVQGCCRDQVLLAVGILREHGIRGRCRVGFADYLRAGARVDHVVGEAWIDGRWLRFDPWLASPRGVIEDPHDLPPGAFLTAAAAWNDHRRNGTDIDDLGVRIGPIRYTGPPFVLSYLIMDVAHRFGDELLLWDNWGVMPLPGQWVDTALGDRLAALVLRADAGDEAAEQELAAIHSSDARVRPGAVVLQLSPRGEPPRPVAVGISPHPRGSTA</sequence>
<comment type="caution">
    <text evidence="3">The sequence shown here is derived from an EMBL/GenBank/DDBJ whole genome shotgun (WGS) entry which is preliminary data.</text>
</comment>
<name>A0A7Y9LB56_9ACTN</name>
<feature type="region of interest" description="Disordered" evidence="1">
    <location>
        <begin position="274"/>
        <end position="296"/>
    </location>
</feature>
<evidence type="ECO:0000259" key="2">
    <source>
        <dbReference type="Pfam" id="PF01841"/>
    </source>
</evidence>
<accession>A0A7Y9LB56</accession>
<keyword evidence="4" id="KW-1185">Reference proteome</keyword>
<dbReference type="SUPFAM" id="SSF54001">
    <property type="entry name" value="Cysteine proteinases"/>
    <property type="match status" value="1"/>
</dbReference>
<dbReference type="InterPro" id="IPR002931">
    <property type="entry name" value="Transglutaminase-like"/>
</dbReference>
<dbReference type="Proteomes" id="UP000569914">
    <property type="component" value="Unassembled WGS sequence"/>
</dbReference>